<feature type="transmembrane region" description="Helical" evidence="1">
    <location>
        <begin position="308"/>
        <end position="326"/>
    </location>
</feature>
<dbReference type="Gene3D" id="3.40.50.880">
    <property type="match status" value="1"/>
</dbReference>
<dbReference type="EMBL" id="MEZJ01000046">
    <property type="protein sequence ID" value="OGD53073.1"/>
    <property type="molecule type" value="Genomic_DNA"/>
</dbReference>
<gene>
    <name evidence="3" type="ORF">A3J78_01415</name>
</gene>
<feature type="domain" description="Membrane protein 6-pyruvoyl-tetrahydropterin synthase-related" evidence="2">
    <location>
        <begin position="627"/>
        <end position="784"/>
    </location>
</feature>
<feature type="transmembrane region" description="Helical" evidence="1">
    <location>
        <begin position="277"/>
        <end position="296"/>
    </location>
</feature>
<dbReference type="InterPro" id="IPR029062">
    <property type="entry name" value="Class_I_gatase-like"/>
</dbReference>
<evidence type="ECO:0000259" key="2">
    <source>
        <dbReference type="Pfam" id="PF10131"/>
    </source>
</evidence>
<organism evidence="3 4">
    <name type="scientific">Candidatus Beckwithbacteria bacterium RBG_13_35_6</name>
    <dbReference type="NCBI Taxonomy" id="1797456"/>
    <lineage>
        <taxon>Bacteria</taxon>
        <taxon>Candidatus Beckwithiibacteriota</taxon>
    </lineage>
</organism>
<feature type="transmembrane region" description="Helical" evidence="1">
    <location>
        <begin position="887"/>
        <end position="909"/>
    </location>
</feature>
<feature type="transmembrane region" description="Helical" evidence="1">
    <location>
        <begin position="126"/>
        <end position="143"/>
    </location>
</feature>
<proteinExistence type="predicted"/>
<feature type="transmembrane region" description="Helical" evidence="1">
    <location>
        <begin position="225"/>
        <end position="244"/>
    </location>
</feature>
<dbReference type="Proteomes" id="UP000178758">
    <property type="component" value="Unassembled WGS sequence"/>
</dbReference>
<dbReference type="SUPFAM" id="SSF52317">
    <property type="entry name" value="Class I glutamine amidotransferase-like"/>
    <property type="match status" value="1"/>
</dbReference>
<dbReference type="AlphaFoldDB" id="A0A1F5DDC9"/>
<dbReference type="InterPro" id="IPR018776">
    <property type="entry name" value="Membrane_prot_PTPS-rel_domain"/>
</dbReference>
<keyword evidence="1" id="KW-0472">Membrane</keyword>
<feature type="transmembrane region" description="Helical" evidence="1">
    <location>
        <begin position="155"/>
        <end position="172"/>
    </location>
</feature>
<feature type="transmembrane region" description="Helical" evidence="1">
    <location>
        <begin position="12"/>
        <end position="31"/>
    </location>
</feature>
<evidence type="ECO:0000256" key="1">
    <source>
        <dbReference type="SAM" id="Phobius"/>
    </source>
</evidence>
<accession>A0A1F5DDC9</accession>
<reference evidence="3 4" key="1">
    <citation type="journal article" date="2016" name="Nat. Commun.">
        <title>Thousands of microbial genomes shed light on interconnected biogeochemical processes in an aquifer system.</title>
        <authorList>
            <person name="Anantharaman K."/>
            <person name="Brown C.T."/>
            <person name="Hug L.A."/>
            <person name="Sharon I."/>
            <person name="Castelle C.J."/>
            <person name="Probst A.J."/>
            <person name="Thomas B.C."/>
            <person name="Singh A."/>
            <person name="Wilkins M.J."/>
            <person name="Karaoz U."/>
            <person name="Brodie E.L."/>
            <person name="Williams K.H."/>
            <person name="Hubbard S.S."/>
            <person name="Banfield J.F."/>
        </authorList>
    </citation>
    <scope>NUCLEOTIDE SEQUENCE [LARGE SCALE GENOMIC DNA]</scope>
</reference>
<protein>
    <recommendedName>
        <fullName evidence="2">Membrane protein 6-pyruvoyl-tetrahydropterin synthase-related domain-containing protein</fullName>
    </recommendedName>
</protein>
<feature type="transmembrane region" description="Helical" evidence="1">
    <location>
        <begin position="369"/>
        <end position="390"/>
    </location>
</feature>
<name>A0A1F5DDC9_9BACT</name>
<sequence>MKFTKLTKKIFNILAHIGALGLLVWIIYPLAKFYFSGFSAFGDYSPAFTFADYIKNHLRFPPASWIYSMKTGTPLFYFYQWFHLYLMVPFTKFFGTGAGMEIYSFITLLLFYLFSYLLYFRLSRNHLVSAFLTTILYFSLGVNESLLRAGFIAQNATQFMLPLSLWLLALFYKRKNKKFLILSGIIVGLSLMGHGISSFLIAAPAVMAVFFWWDDKVKIFSKEKIINTLSYILVILLVGFPAIMMTLSFQFGSAGKASCENETCVASFKEINPYFNYWSLYIMLAMAGIAFFWSVLNLKNKLKRSLPFLAMLGFIAAYLLSTHYKLKITDSISLILWPCRTVWAISLGMGAVAAALFGAIKSTEKMKGIALILQISITGICLGLIFWLGFFKPNDQIELFEKNRVGYEVGGPHIVRFTIGKYKTGPYQDYNISMILPEWLPADDIDYRIDQLWFGDFCVWPLLAQVPDVRSCAGITKLFFDDWRSWLTSAETDQLGEKPTRGQQRQSNINQSLFMFDWYAIRYINSSIDVVSKIIGSDFPYAPYIESDWFTDRHEERPVRFAGKEGASYLFNFWRIREEYISPIIKASNVPTVFFVGNEEGWISFVRSLGLSNTNSSGLVPVRGPDVLEDLRLEELKKFNMVMLYAYNYDESSKAWDDLEQYVKEGGTVFIDTGREVKDSENATLPQGVTEMPSLLPAAVLRREALGTSWNLQLADSEITKDIDVSKFGPLLFADDPWKLSYVDDVNSLREDNQVILKQSNKPILITRNYGQGKVVWSGMNLPYYALNYQTVEEAKLLKQIISWGVGGLGESKPSYNVLRPKPEKIIVTGDNFKGVILKENFDTGWKAVVNSKGAKIYRAGPDVMYIPVAEATASSLQVKLTYKGTLFNWFTFMVSVVALIISLNYVIFGSFIKIKFKPFQKAGGKIGSWWEDEQE</sequence>
<dbReference type="Pfam" id="PF10131">
    <property type="entry name" value="PTPS_related"/>
    <property type="match status" value="1"/>
</dbReference>
<keyword evidence="1" id="KW-0812">Transmembrane</keyword>
<feature type="transmembrane region" description="Helical" evidence="1">
    <location>
        <begin position="102"/>
        <end position="120"/>
    </location>
</feature>
<evidence type="ECO:0000313" key="3">
    <source>
        <dbReference type="EMBL" id="OGD53073.1"/>
    </source>
</evidence>
<keyword evidence="1" id="KW-1133">Transmembrane helix</keyword>
<evidence type="ECO:0000313" key="4">
    <source>
        <dbReference type="Proteomes" id="UP000178758"/>
    </source>
</evidence>
<feature type="transmembrane region" description="Helical" evidence="1">
    <location>
        <begin position="184"/>
        <end position="213"/>
    </location>
</feature>
<comment type="caution">
    <text evidence="3">The sequence shown here is derived from an EMBL/GenBank/DDBJ whole genome shotgun (WGS) entry which is preliminary data.</text>
</comment>
<feature type="transmembrane region" description="Helical" evidence="1">
    <location>
        <begin position="332"/>
        <end position="357"/>
    </location>
</feature>